<proteinExistence type="predicted"/>
<sequence length="112" mass="12428">MLLKSGFILAAYSHLSSAMFNKTPVKGRHDGESLPKAVIEKPVHTAVHMYNCMYRFGLNITLHRSSDHIPAAGHALPTLLGNTKRYTYNKECSTSKNHLIYPIPVSLHAAPM</sequence>
<comment type="caution">
    <text evidence="1">The sequence shown here is derived from an EMBL/GenBank/DDBJ whole genome shotgun (WGS) entry which is preliminary data.</text>
</comment>
<keyword evidence="2" id="KW-1185">Reference proteome</keyword>
<gene>
    <name evidence="1" type="ORF">DFP97_12264</name>
</gene>
<evidence type="ECO:0000313" key="1">
    <source>
        <dbReference type="EMBL" id="RCW41628.1"/>
    </source>
</evidence>
<name>A0A368VJX3_9BACL</name>
<dbReference type="Proteomes" id="UP000252415">
    <property type="component" value="Unassembled WGS sequence"/>
</dbReference>
<reference evidence="1 2" key="1">
    <citation type="submission" date="2018-07" db="EMBL/GenBank/DDBJ databases">
        <title>Genomic Encyclopedia of Type Strains, Phase III (KMG-III): the genomes of soil and plant-associated and newly described type strains.</title>
        <authorList>
            <person name="Whitman W."/>
        </authorList>
    </citation>
    <scope>NUCLEOTIDE SEQUENCE [LARGE SCALE GENOMIC DNA]</scope>
    <source>
        <strain evidence="1 2">CECT 7506</strain>
    </source>
</reference>
<dbReference type="AlphaFoldDB" id="A0A368VJX3"/>
<evidence type="ECO:0000313" key="2">
    <source>
        <dbReference type="Proteomes" id="UP000252415"/>
    </source>
</evidence>
<organism evidence="1 2">
    <name type="scientific">Paenibacillus prosopidis</name>
    <dbReference type="NCBI Taxonomy" id="630520"/>
    <lineage>
        <taxon>Bacteria</taxon>
        <taxon>Bacillati</taxon>
        <taxon>Bacillota</taxon>
        <taxon>Bacilli</taxon>
        <taxon>Bacillales</taxon>
        <taxon>Paenibacillaceae</taxon>
        <taxon>Paenibacillus</taxon>
    </lineage>
</organism>
<protein>
    <submittedName>
        <fullName evidence="1">Uncharacterized protein</fullName>
    </submittedName>
</protein>
<dbReference type="EMBL" id="QPJD01000022">
    <property type="protein sequence ID" value="RCW41628.1"/>
    <property type="molecule type" value="Genomic_DNA"/>
</dbReference>
<accession>A0A368VJX3</accession>